<reference evidence="12 13" key="1">
    <citation type="journal article" date="2019" name="Plant Biotechnol. J.">
        <title>The red bayberry genome and genetic basis of sex determination.</title>
        <authorList>
            <person name="Jia H.M."/>
            <person name="Jia H.J."/>
            <person name="Cai Q.L."/>
            <person name="Wang Y."/>
            <person name="Zhao H.B."/>
            <person name="Yang W.F."/>
            <person name="Wang G.Y."/>
            <person name="Li Y.H."/>
            <person name="Zhan D.L."/>
            <person name="Shen Y.T."/>
            <person name="Niu Q.F."/>
            <person name="Chang L."/>
            <person name="Qiu J."/>
            <person name="Zhao L."/>
            <person name="Xie H.B."/>
            <person name="Fu W.Y."/>
            <person name="Jin J."/>
            <person name="Li X.W."/>
            <person name="Jiao Y."/>
            <person name="Zhou C.C."/>
            <person name="Tu T."/>
            <person name="Chai C.Y."/>
            <person name="Gao J.L."/>
            <person name="Fan L.J."/>
            <person name="van de Weg E."/>
            <person name="Wang J.Y."/>
            <person name="Gao Z.S."/>
        </authorList>
    </citation>
    <scope>NUCLEOTIDE SEQUENCE [LARGE SCALE GENOMIC DNA]</scope>
    <source>
        <tissue evidence="12">Leaves</tissue>
    </source>
</reference>
<evidence type="ECO:0000256" key="5">
    <source>
        <dbReference type="ARBA" id="ARBA00022729"/>
    </source>
</evidence>
<dbReference type="EMBL" id="RXIC02000019">
    <property type="protein sequence ID" value="KAB1227859.1"/>
    <property type="molecule type" value="Genomic_DNA"/>
</dbReference>
<evidence type="ECO:0000256" key="3">
    <source>
        <dbReference type="ARBA" id="ARBA00022614"/>
    </source>
</evidence>
<evidence type="ECO:0000256" key="7">
    <source>
        <dbReference type="ARBA" id="ARBA00022989"/>
    </source>
</evidence>
<evidence type="ECO:0000256" key="8">
    <source>
        <dbReference type="ARBA" id="ARBA00023136"/>
    </source>
</evidence>
<keyword evidence="7" id="KW-1133">Transmembrane helix</keyword>
<dbReference type="SUPFAM" id="SSF52058">
    <property type="entry name" value="L domain-like"/>
    <property type="match status" value="1"/>
</dbReference>
<name>A0A6A1WRE4_9ROSI</name>
<dbReference type="PANTHER" id="PTHR27000:SF642">
    <property type="entry name" value="INACTIVE LEUCINE-RICH REPEAT RECEPTOR KINASE XIAO-RELATED"/>
    <property type="match status" value="1"/>
</dbReference>
<comment type="subcellular location">
    <subcellularLocation>
        <location evidence="1">Cell membrane</location>
        <topology evidence="1">Single-pass membrane protein</topology>
    </subcellularLocation>
    <subcellularLocation>
        <location evidence="2">Membrane</location>
        <topology evidence="2">Single-pass type I membrane protein</topology>
    </subcellularLocation>
</comment>
<dbReference type="Proteomes" id="UP000516437">
    <property type="component" value="Chromosome 1"/>
</dbReference>
<dbReference type="PANTHER" id="PTHR27000">
    <property type="entry name" value="LEUCINE-RICH REPEAT RECEPTOR-LIKE PROTEIN KINASE FAMILY PROTEIN-RELATED"/>
    <property type="match status" value="1"/>
</dbReference>
<evidence type="ECO:0000256" key="1">
    <source>
        <dbReference type="ARBA" id="ARBA00004162"/>
    </source>
</evidence>
<dbReference type="FunFam" id="3.80.10.10:FF:000383">
    <property type="entry name" value="Leucine-rich repeat receptor protein kinase EMS1"/>
    <property type="match status" value="1"/>
</dbReference>
<dbReference type="Gene3D" id="3.80.10.10">
    <property type="entry name" value="Ribonuclease Inhibitor"/>
    <property type="match status" value="2"/>
</dbReference>
<keyword evidence="8" id="KW-0472">Membrane</keyword>
<sequence length="287" mass="31806">MDRNSLLSLPFKTSSPPLNWSSIDCCQWEGISCDHKGQVKHIWLPSKGLREYISFSCKPHTSLNFSHNSLLGFLPTRLFSPLNQLRIVDFSNNNLEGDISSLFSTNGSSLCINSPFIKFLDFSFNHYSGQIPSGLGGCSKLEVFRAGFNSLSGPLPPDIYNATRLQEISLPSNNLSGLISDDILNLTKLAKLELYRNNIGGKLPGNIGTQLQSFNASDYEGNPGLCGPPLPNQCPHITGNKGDKDIHDEENRHAVPWLHISGAWLHYWILGGLWSSSYQQPLEICIF</sequence>
<dbReference type="InterPro" id="IPR032675">
    <property type="entry name" value="LRR_dom_sf"/>
</dbReference>
<evidence type="ECO:0000313" key="12">
    <source>
        <dbReference type="EMBL" id="KAB1227859.1"/>
    </source>
</evidence>
<keyword evidence="3" id="KW-0433">Leucine-rich repeat</keyword>
<dbReference type="GO" id="GO:0005886">
    <property type="term" value="C:plasma membrane"/>
    <property type="evidence" value="ECO:0007669"/>
    <property type="project" value="UniProtKB-SubCell"/>
</dbReference>
<dbReference type="AlphaFoldDB" id="A0A6A1WRE4"/>
<accession>A0A6A1WRE4</accession>
<keyword evidence="9 12" id="KW-0675">Receptor</keyword>
<keyword evidence="10" id="KW-0325">Glycoprotein</keyword>
<evidence type="ECO:0000313" key="13">
    <source>
        <dbReference type="Proteomes" id="UP000516437"/>
    </source>
</evidence>
<evidence type="ECO:0000256" key="6">
    <source>
        <dbReference type="ARBA" id="ARBA00022737"/>
    </source>
</evidence>
<dbReference type="InterPro" id="IPR001611">
    <property type="entry name" value="Leu-rich_rpt"/>
</dbReference>
<evidence type="ECO:0000256" key="10">
    <source>
        <dbReference type="ARBA" id="ARBA00023180"/>
    </source>
</evidence>
<feature type="domain" description="Leucine-rich repeat-containing N-terminal plant-type" evidence="11">
    <location>
        <begin position="14"/>
        <end position="34"/>
    </location>
</feature>
<keyword evidence="5" id="KW-0732">Signal</keyword>
<proteinExistence type="predicted"/>
<keyword evidence="4" id="KW-0812">Transmembrane</keyword>
<evidence type="ECO:0000259" key="11">
    <source>
        <dbReference type="Pfam" id="PF08263"/>
    </source>
</evidence>
<keyword evidence="6" id="KW-0677">Repeat</keyword>
<evidence type="ECO:0000256" key="4">
    <source>
        <dbReference type="ARBA" id="ARBA00022692"/>
    </source>
</evidence>
<comment type="caution">
    <text evidence="12">The sequence shown here is derived from an EMBL/GenBank/DDBJ whole genome shotgun (WGS) entry which is preliminary data.</text>
</comment>
<evidence type="ECO:0000256" key="2">
    <source>
        <dbReference type="ARBA" id="ARBA00004479"/>
    </source>
</evidence>
<dbReference type="Pfam" id="PF00560">
    <property type="entry name" value="LRR_1"/>
    <property type="match status" value="2"/>
</dbReference>
<keyword evidence="13" id="KW-1185">Reference proteome</keyword>
<dbReference type="Pfam" id="PF08263">
    <property type="entry name" value="LRRNT_2"/>
    <property type="match status" value="1"/>
</dbReference>
<dbReference type="InterPro" id="IPR013210">
    <property type="entry name" value="LRR_N_plant-typ"/>
</dbReference>
<organism evidence="12 13">
    <name type="scientific">Morella rubra</name>
    <name type="common">Chinese bayberry</name>
    <dbReference type="NCBI Taxonomy" id="262757"/>
    <lineage>
        <taxon>Eukaryota</taxon>
        <taxon>Viridiplantae</taxon>
        <taxon>Streptophyta</taxon>
        <taxon>Embryophyta</taxon>
        <taxon>Tracheophyta</taxon>
        <taxon>Spermatophyta</taxon>
        <taxon>Magnoliopsida</taxon>
        <taxon>eudicotyledons</taxon>
        <taxon>Gunneridae</taxon>
        <taxon>Pentapetalae</taxon>
        <taxon>rosids</taxon>
        <taxon>fabids</taxon>
        <taxon>Fagales</taxon>
        <taxon>Myricaceae</taxon>
        <taxon>Morella</taxon>
    </lineage>
</organism>
<evidence type="ECO:0000256" key="9">
    <source>
        <dbReference type="ARBA" id="ARBA00023170"/>
    </source>
</evidence>
<dbReference type="OrthoDB" id="1740823at2759"/>
<gene>
    <name evidence="12" type="ORF">CJ030_MR1G012653</name>
</gene>
<protein>
    <submittedName>
        <fullName evidence="12">Tyrosine-sulfated glycopeptide receptor 1</fullName>
    </submittedName>
</protein>